<comment type="cofactor">
    <cofactor evidence="5">
        <name>Zn(2+)</name>
        <dbReference type="ChEBI" id="CHEBI:29105"/>
    </cofactor>
    <text evidence="5">Binds 1 zinc ion per subunit.</text>
</comment>
<feature type="binding site" evidence="5">
    <location>
        <position position="211"/>
    </location>
    <ligand>
        <name>substrate</name>
    </ligand>
</feature>
<sequence length="460" mass="50095">MNPTKSDIADLRINTRWILPIETASTKSGSNSAVLTDHCILIKDGIILAIEPQDSCQIAAIETLDLGQQVLMPGWVNAHGHAAMSLFRGLADDLPLMTWLQEHIWPAEGQHVDEDFVKQGTELAIGEMIQSGTTTFADMYFYPQQSAQAALEAGIRAVCFTPVLDFPTNYAQNADEYIRKAVECNDRFNSHPLNQHPINEHRLVQIGFGPHAPYTVSDEPLKEITTLADQLDMPVQIHLHETAFEVSESLEKFAKRPTQRLMDIGFLNERVSCVHMTQIDESDIQILNKTGASVVHCPESNLKLASGFCPISKLSEAGIQLAIGTDGAASNNDLDMFSETKTAALLAKGVSQDASSIPAIEALTMATLGGARALGLEEITGSLKVGKAADIQAINLNSLSSQPVFDPISHLVYCAKSTQVSHVWVNGKCLLKDGKLTTLDEGKLINQAQQWADRIQTSTN</sequence>
<comment type="caution">
    <text evidence="7">The sequence shown here is derived from an EMBL/GenBank/DDBJ whole genome shotgun (WGS) entry which is preliminary data.</text>
</comment>
<organism evidence="7 8">
    <name type="scientific">Oleispira antarctica</name>
    <dbReference type="NCBI Taxonomy" id="188908"/>
    <lineage>
        <taxon>Bacteria</taxon>
        <taxon>Pseudomonadati</taxon>
        <taxon>Pseudomonadota</taxon>
        <taxon>Gammaproteobacteria</taxon>
        <taxon>Oceanospirillales</taxon>
        <taxon>Oceanospirillaceae</taxon>
        <taxon>Oleispira</taxon>
    </lineage>
</organism>
<evidence type="ECO:0000256" key="3">
    <source>
        <dbReference type="ARBA" id="ARBA00022801"/>
    </source>
</evidence>
<dbReference type="Proteomes" id="UP000227088">
    <property type="component" value="Unassembled WGS sequence"/>
</dbReference>
<comment type="similarity">
    <text evidence="5">Belongs to the metallo-dependent hydrolases superfamily. MTA/SAH deaminase family.</text>
</comment>
<protein>
    <recommendedName>
        <fullName evidence="5">5-methylthioadenosine/S-adenosylhomocysteine deaminase</fullName>
        <shortName evidence="5">MTA/SAH deaminase</shortName>
        <ecNumber evidence="5">3.5.4.28</ecNumber>
        <ecNumber evidence="5">3.5.4.31</ecNumber>
    </recommendedName>
</protein>
<dbReference type="Pfam" id="PF01979">
    <property type="entry name" value="Amidohydro_1"/>
    <property type="match status" value="1"/>
</dbReference>
<dbReference type="SUPFAM" id="SSF51338">
    <property type="entry name" value="Composite domain of metallo-dependent hydrolases"/>
    <property type="match status" value="1"/>
</dbReference>
<dbReference type="NCBIfam" id="NF006549">
    <property type="entry name" value="PRK09045.1"/>
    <property type="match status" value="1"/>
</dbReference>
<dbReference type="EC" id="3.5.4.31" evidence="5"/>
<dbReference type="InterPro" id="IPR011059">
    <property type="entry name" value="Metal-dep_hydrolase_composite"/>
</dbReference>
<feature type="binding site" evidence="5">
    <location>
        <position position="326"/>
    </location>
    <ligand>
        <name>substrate</name>
    </ligand>
</feature>
<comment type="similarity">
    <text evidence="1">Belongs to the metallo-dependent hydrolases superfamily. ATZ/TRZ family.</text>
</comment>
<comment type="function">
    <text evidence="5">Catalyzes the deamination of 5-methylthioadenosine and S-adenosyl-L-homocysteine into 5-methylthioinosine and S-inosyl-L-homocysteine, respectively. Is also able to deaminate adenosine.</text>
</comment>
<dbReference type="GO" id="GO:0046872">
    <property type="term" value="F:metal ion binding"/>
    <property type="evidence" value="ECO:0007669"/>
    <property type="project" value="UniProtKB-KW"/>
</dbReference>
<evidence type="ECO:0000256" key="2">
    <source>
        <dbReference type="ARBA" id="ARBA00022723"/>
    </source>
</evidence>
<dbReference type="HAMAP" id="MF_01281">
    <property type="entry name" value="MTA_SAH_deamin"/>
    <property type="match status" value="1"/>
</dbReference>
<evidence type="ECO:0000256" key="1">
    <source>
        <dbReference type="ARBA" id="ARBA00006745"/>
    </source>
</evidence>
<keyword evidence="2 5" id="KW-0479">Metal-binding</keyword>
<feature type="binding site" evidence="5">
    <location>
        <position position="238"/>
    </location>
    <ligand>
        <name>Zn(2+)</name>
        <dbReference type="ChEBI" id="CHEBI:29105"/>
    </ligand>
</feature>
<gene>
    <name evidence="5" type="primary">mtaD</name>
    <name evidence="7" type="ORF">A9R00_00010</name>
</gene>
<dbReference type="Gene3D" id="2.30.40.10">
    <property type="entry name" value="Urease, subunit C, domain 1"/>
    <property type="match status" value="1"/>
</dbReference>
<dbReference type="InterPro" id="IPR032466">
    <property type="entry name" value="Metal_Hydrolase"/>
</dbReference>
<dbReference type="InterPro" id="IPR023512">
    <property type="entry name" value="Deaminase_MtaD/DadD"/>
</dbReference>
<keyword evidence="3 5" id="KW-0378">Hydrolase</keyword>
<feature type="binding site" evidence="5">
    <location>
        <position position="79"/>
    </location>
    <ligand>
        <name>Zn(2+)</name>
        <dbReference type="ChEBI" id="CHEBI:29105"/>
    </ligand>
</feature>
<feature type="domain" description="Amidohydrolase-related" evidence="6">
    <location>
        <begin position="70"/>
        <end position="428"/>
    </location>
</feature>
<dbReference type="GO" id="GO:0090614">
    <property type="term" value="F:5'-methylthioadenosine deaminase activity"/>
    <property type="evidence" value="ECO:0007669"/>
    <property type="project" value="UniProtKB-UniRule"/>
</dbReference>
<feature type="binding site" evidence="5">
    <location>
        <position position="108"/>
    </location>
    <ligand>
        <name>substrate</name>
    </ligand>
</feature>
<dbReference type="PANTHER" id="PTHR43794:SF11">
    <property type="entry name" value="AMIDOHYDROLASE-RELATED DOMAIN-CONTAINING PROTEIN"/>
    <property type="match status" value="1"/>
</dbReference>
<evidence type="ECO:0000256" key="5">
    <source>
        <dbReference type="HAMAP-Rule" id="MF_01281"/>
    </source>
</evidence>
<dbReference type="EC" id="3.5.4.28" evidence="5"/>
<evidence type="ECO:0000259" key="6">
    <source>
        <dbReference type="Pfam" id="PF01979"/>
    </source>
</evidence>
<evidence type="ECO:0000313" key="7">
    <source>
        <dbReference type="EMBL" id="OUS41618.1"/>
    </source>
</evidence>
<accession>A0A1Y5HWD8</accession>
<feature type="binding site" evidence="5">
    <location>
        <position position="81"/>
    </location>
    <ligand>
        <name>Zn(2+)</name>
        <dbReference type="ChEBI" id="CHEBI:29105"/>
    </ligand>
</feature>
<dbReference type="GO" id="GO:0050270">
    <property type="term" value="F:S-adenosylhomocysteine deaminase activity"/>
    <property type="evidence" value="ECO:0007669"/>
    <property type="project" value="UniProtKB-UniRule"/>
</dbReference>
<feature type="binding site" evidence="5">
    <location>
        <position position="241"/>
    </location>
    <ligand>
        <name>substrate</name>
    </ligand>
</feature>
<proteinExistence type="inferred from homology"/>
<dbReference type="FunFam" id="3.20.20.140:FF:000014">
    <property type="entry name" value="5-methylthioadenosine/S-adenosylhomocysteine deaminase"/>
    <property type="match status" value="1"/>
</dbReference>
<dbReference type="PANTHER" id="PTHR43794">
    <property type="entry name" value="AMINOHYDROLASE SSNA-RELATED"/>
    <property type="match status" value="1"/>
</dbReference>
<dbReference type="AlphaFoldDB" id="A0A1Y5HWD8"/>
<reference evidence="8" key="1">
    <citation type="journal article" date="2017" name="Proc. Natl. Acad. Sci. U.S.A.">
        <title>Simulation of Deepwater Horizon oil plume reveals substrate specialization within a complex community of hydrocarbon degraders.</title>
        <authorList>
            <person name="Hu P."/>
            <person name="Dubinsky E.A."/>
            <person name="Probst A.J."/>
            <person name="Wang J."/>
            <person name="Sieber C.M.K."/>
            <person name="Tom L.M."/>
            <person name="Gardinali P."/>
            <person name="Banfield J.F."/>
            <person name="Atlas R.M."/>
            <person name="Andersen G.L."/>
        </authorList>
    </citation>
    <scope>NUCLEOTIDE SEQUENCE [LARGE SCALE GENOMIC DNA]</scope>
</reference>
<evidence type="ECO:0000256" key="4">
    <source>
        <dbReference type="ARBA" id="ARBA00022833"/>
    </source>
</evidence>
<dbReference type="CDD" id="cd01298">
    <property type="entry name" value="ATZ_TRZ_like"/>
    <property type="match status" value="1"/>
</dbReference>
<evidence type="ECO:0000313" key="8">
    <source>
        <dbReference type="Proteomes" id="UP000227088"/>
    </source>
</evidence>
<comment type="caution">
    <text evidence="5">Lacks conserved residue(s) required for the propagation of feature annotation.</text>
</comment>
<dbReference type="SUPFAM" id="SSF51556">
    <property type="entry name" value="Metallo-dependent hydrolases"/>
    <property type="match status" value="1"/>
</dbReference>
<dbReference type="Gene3D" id="3.20.20.140">
    <property type="entry name" value="Metal-dependent hydrolases"/>
    <property type="match status" value="1"/>
</dbReference>
<feature type="binding site" evidence="5">
    <location>
        <position position="326"/>
    </location>
    <ligand>
        <name>Zn(2+)</name>
        <dbReference type="ChEBI" id="CHEBI:29105"/>
    </ligand>
</feature>
<dbReference type="EMBL" id="MABE01000001">
    <property type="protein sequence ID" value="OUS41618.1"/>
    <property type="molecule type" value="Genomic_DNA"/>
</dbReference>
<dbReference type="InterPro" id="IPR006680">
    <property type="entry name" value="Amidohydro-rel"/>
</dbReference>
<name>A0A1Y5HWD8_OLEAN</name>
<comment type="catalytic activity">
    <reaction evidence="5">
        <text>S-adenosyl-L-homocysteine + H2O + H(+) = S-inosyl-L-homocysteine + NH4(+)</text>
        <dbReference type="Rhea" id="RHEA:20716"/>
        <dbReference type="ChEBI" id="CHEBI:15377"/>
        <dbReference type="ChEBI" id="CHEBI:15378"/>
        <dbReference type="ChEBI" id="CHEBI:28938"/>
        <dbReference type="ChEBI" id="CHEBI:57856"/>
        <dbReference type="ChEBI" id="CHEBI:57985"/>
        <dbReference type="EC" id="3.5.4.28"/>
    </reaction>
</comment>
<comment type="catalytic activity">
    <reaction evidence="5">
        <text>S-methyl-5'-thioadenosine + H2O + H(+) = S-methyl-5'-thioinosine + NH4(+)</text>
        <dbReference type="Rhea" id="RHEA:25025"/>
        <dbReference type="ChEBI" id="CHEBI:15377"/>
        <dbReference type="ChEBI" id="CHEBI:15378"/>
        <dbReference type="ChEBI" id="CHEBI:17509"/>
        <dbReference type="ChEBI" id="CHEBI:28938"/>
        <dbReference type="ChEBI" id="CHEBI:48595"/>
        <dbReference type="EC" id="3.5.4.31"/>
    </reaction>
</comment>
<dbReference type="InterPro" id="IPR050287">
    <property type="entry name" value="MTA/SAH_deaminase"/>
</dbReference>
<keyword evidence="4 5" id="KW-0862">Zinc</keyword>